<dbReference type="Proteomes" id="UP000024635">
    <property type="component" value="Unassembled WGS sequence"/>
</dbReference>
<gene>
    <name evidence="2" type="primary">Acey_s0623.g761</name>
    <name evidence="2" type="ORF">Y032_0623g761</name>
</gene>
<evidence type="ECO:0000313" key="3">
    <source>
        <dbReference type="Proteomes" id="UP000024635"/>
    </source>
</evidence>
<feature type="region of interest" description="Disordered" evidence="1">
    <location>
        <begin position="58"/>
        <end position="87"/>
    </location>
</feature>
<feature type="region of interest" description="Disordered" evidence="1">
    <location>
        <begin position="1"/>
        <end position="27"/>
    </location>
</feature>
<dbReference type="OrthoDB" id="6742806at2759"/>
<comment type="caution">
    <text evidence="2">The sequence shown here is derived from an EMBL/GenBank/DDBJ whole genome shotgun (WGS) entry which is preliminary data.</text>
</comment>
<evidence type="ECO:0000313" key="2">
    <source>
        <dbReference type="EMBL" id="EYC40229.1"/>
    </source>
</evidence>
<dbReference type="AlphaFoldDB" id="A0A016WK72"/>
<reference evidence="3" key="1">
    <citation type="journal article" date="2015" name="Nat. Genet.">
        <title>The genome and transcriptome of the zoonotic hookworm Ancylostoma ceylanicum identify infection-specific gene families.</title>
        <authorList>
            <person name="Schwarz E.M."/>
            <person name="Hu Y."/>
            <person name="Antoshechkin I."/>
            <person name="Miller M.M."/>
            <person name="Sternberg P.W."/>
            <person name="Aroian R.V."/>
        </authorList>
    </citation>
    <scope>NUCLEOTIDE SEQUENCE</scope>
    <source>
        <strain evidence="3">HY135</strain>
    </source>
</reference>
<feature type="compositionally biased region" description="Polar residues" evidence="1">
    <location>
        <begin position="1"/>
        <end position="10"/>
    </location>
</feature>
<sequence>MFNATPSTVSVAGPKPGKRRRVDPRRKIVKQMCTHKEIAHKFSRTNATASEVLADASALADNRDQGADEELNTGHRREKEKGTEKRQKNLTTKRLLKIASWNLCTGHHVAQKENVIRELLRYGISIAVLQELRITGTGCTRVTSPDSDDWMTLYYSEGEHHIEGMDLRWIEELTNALSHFGQSRAE</sequence>
<accession>A0A016WK72</accession>
<name>A0A016WK72_9BILA</name>
<protein>
    <recommendedName>
        <fullName evidence="4">Endonuclease/exonuclease/phosphatase domain-containing protein</fullName>
    </recommendedName>
</protein>
<dbReference type="EMBL" id="JARK01000223">
    <property type="protein sequence ID" value="EYC40229.1"/>
    <property type="molecule type" value="Genomic_DNA"/>
</dbReference>
<evidence type="ECO:0000256" key="1">
    <source>
        <dbReference type="SAM" id="MobiDB-lite"/>
    </source>
</evidence>
<organism evidence="2 3">
    <name type="scientific">Ancylostoma ceylanicum</name>
    <dbReference type="NCBI Taxonomy" id="53326"/>
    <lineage>
        <taxon>Eukaryota</taxon>
        <taxon>Metazoa</taxon>
        <taxon>Ecdysozoa</taxon>
        <taxon>Nematoda</taxon>
        <taxon>Chromadorea</taxon>
        <taxon>Rhabditida</taxon>
        <taxon>Rhabditina</taxon>
        <taxon>Rhabditomorpha</taxon>
        <taxon>Strongyloidea</taxon>
        <taxon>Ancylostomatidae</taxon>
        <taxon>Ancylostomatinae</taxon>
        <taxon>Ancylostoma</taxon>
    </lineage>
</organism>
<evidence type="ECO:0008006" key="4">
    <source>
        <dbReference type="Google" id="ProtNLM"/>
    </source>
</evidence>
<feature type="compositionally biased region" description="Basic residues" evidence="1">
    <location>
        <begin position="16"/>
        <end position="27"/>
    </location>
</feature>
<feature type="compositionally biased region" description="Basic and acidic residues" evidence="1">
    <location>
        <begin position="61"/>
        <end position="87"/>
    </location>
</feature>
<keyword evidence="3" id="KW-1185">Reference proteome</keyword>
<proteinExistence type="predicted"/>